<proteinExistence type="predicted"/>
<dbReference type="GO" id="GO:0005524">
    <property type="term" value="F:ATP binding"/>
    <property type="evidence" value="ECO:0007669"/>
    <property type="project" value="UniProtKB-KW"/>
</dbReference>
<keyword evidence="3" id="KW-0347">Helicase</keyword>
<dbReference type="EMBL" id="JAKUCV010005784">
    <property type="protein sequence ID" value="KAJ4829887.1"/>
    <property type="molecule type" value="Genomic_DNA"/>
</dbReference>
<keyword evidence="2" id="KW-0378">Hydrolase</keyword>
<accession>A0A9Q0FEJ1</accession>
<keyword evidence="4" id="KW-0067">ATP-binding</keyword>
<name>A0A9Q0FEJ1_9ROSI</name>
<dbReference type="InterPro" id="IPR050079">
    <property type="entry name" value="DEAD_box_RNA_helicase"/>
</dbReference>
<feature type="non-terminal residue" evidence="6">
    <location>
        <position position="1"/>
    </location>
</feature>
<feature type="domain" description="Helicase C-terminal" evidence="5">
    <location>
        <begin position="127"/>
        <end position="224"/>
    </location>
</feature>
<dbReference type="Proteomes" id="UP001141552">
    <property type="component" value="Unassembled WGS sequence"/>
</dbReference>
<protein>
    <recommendedName>
        <fullName evidence="5">Helicase C-terminal domain-containing protein</fullName>
    </recommendedName>
</protein>
<dbReference type="SMART" id="SM00490">
    <property type="entry name" value="HELICc"/>
    <property type="match status" value="1"/>
</dbReference>
<dbReference type="Gene3D" id="3.40.50.300">
    <property type="entry name" value="P-loop containing nucleotide triphosphate hydrolases"/>
    <property type="match status" value="3"/>
</dbReference>
<dbReference type="OrthoDB" id="10261904at2759"/>
<evidence type="ECO:0000313" key="7">
    <source>
        <dbReference type="Proteomes" id="UP001141552"/>
    </source>
</evidence>
<evidence type="ECO:0000313" key="6">
    <source>
        <dbReference type="EMBL" id="KAJ4829887.1"/>
    </source>
</evidence>
<dbReference type="PANTHER" id="PTHR47959:SF24">
    <property type="entry name" value="ATP-DEPENDENT RNA HELICASE"/>
    <property type="match status" value="1"/>
</dbReference>
<evidence type="ECO:0000256" key="2">
    <source>
        <dbReference type="ARBA" id="ARBA00022801"/>
    </source>
</evidence>
<keyword evidence="7" id="KW-1185">Reference proteome</keyword>
<evidence type="ECO:0000256" key="4">
    <source>
        <dbReference type="ARBA" id="ARBA00022840"/>
    </source>
</evidence>
<comment type="caution">
    <text evidence="6">The sequence shown here is derived from an EMBL/GenBank/DDBJ whole genome shotgun (WGS) entry which is preliminary data.</text>
</comment>
<organism evidence="6 7">
    <name type="scientific">Turnera subulata</name>
    <dbReference type="NCBI Taxonomy" id="218843"/>
    <lineage>
        <taxon>Eukaryota</taxon>
        <taxon>Viridiplantae</taxon>
        <taxon>Streptophyta</taxon>
        <taxon>Embryophyta</taxon>
        <taxon>Tracheophyta</taxon>
        <taxon>Spermatophyta</taxon>
        <taxon>Magnoliopsida</taxon>
        <taxon>eudicotyledons</taxon>
        <taxon>Gunneridae</taxon>
        <taxon>Pentapetalae</taxon>
        <taxon>rosids</taxon>
        <taxon>fabids</taxon>
        <taxon>Malpighiales</taxon>
        <taxon>Passifloraceae</taxon>
        <taxon>Turnera</taxon>
    </lineage>
</organism>
<dbReference type="SUPFAM" id="SSF52540">
    <property type="entry name" value="P-loop containing nucleoside triphosphate hydrolases"/>
    <property type="match status" value="2"/>
</dbReference>
<dbReference type="CDD" id="cd18787">
    <property type="entry name" value="SF2_C_DEAD"/>
    <property type="match status" value="1"/>
</dbReference>
<dbReference type="AlphaFoldDB" id="A0A9Q0FEJ1"/>
<gene>
    <name evidence="6" type="ORF">Tsubulata_013147</name>
</gene>
<dbReference type="Pfam" id="PF00271">
    <property type="entry name" value="Helicase_C"/>
    <property type="match status" value="1"/>
</dbReference>
<dbReference type="PANTHER" id="PTHR47959">
    <property type="entry name" value="ATP-DEPENDENT RNA HELICASE RHLE-RELATED"/>
    <property type="match status" value="1"/>
</dbReference>
<evidence type="ECO:0000256" key="3">
    <source>
        <dbReference type="ARBA" id="ARBA00022806"/>
    </source>
</evidence>
<dbReference type="GO" id="GO:0016787">
    <property type="term" value="F:hydrolase activity"/>
    <property type="evidence" value="ECO:0007669"/>
    <property type="project" value="UniProtKB-KW"/>
</dbReference>
<sequence>MATSLLRRREFHSASLSAYKSVQKLQRACLRNPVKECYLVYILTEMSGSTSMVFTRTCDATSFLALLLRNLGFRAILINGHMNQDYIHRVGRTARAGRSGVAISLPNQYEIEWYLQIEKLIVTGECYLVYILTEMSGSTSMVFTRTCDATSFLALLLRNLGFRAIPIFGHMNQSKRLGALNKFKAGEYNILICTDVASRGLDIPSVDMVINYDIPTNSKVGFSC</sequence>
<dbReference type="InterPro" id="IPR001650">
    <property type="entry name" value="Helicase_C-like"/>
</dbReference>
<dbReference type="GO" id="GO:0003724">
    <property type="term" value="F:RNA helicase activity"/>
    <property type="evidence" value="ECO:0007669"/>
    <property type="project" value="TreeGrafter"/>
</dbReference>
<evidence type="ECO:0000259" key="5">
    <source>
        <dbReference type="PROSITE" id="PS51194"/>
    </source>
</evidence>
<dbReference type="PROSITE" id="PS51194">
    <property type="entry name" value="HELICASE_CTER"/>
    <property type="match status" value="1"/>
</dbReference>
<keyword evidence="1" id="KW-0547">Nucleotide-binding</keyword>
<evidence type="ECO:0000256" key="1">
    <source>
        <dbReference type="ARBA" id="ARBA00022741"/>
    </source>
</evidence>
<dbReference type="InterPro" id="IPR027417">
    <property type="entry name" value="P-loop_NTPase"/>
</dbReference>
<dbReference type="GO" id="GO:0005829">
    <property type="term" value="C:cytosol"/>
    <property type="evidence" value="ECO:0007669"/>
    <property type="project" value="TreeGrafter"/>
</dbReference>
<reference evidence="6" key="1">
    <citation type="submission" date="2022-02" db="EMBL/GenBank/DDBJ databases">
        <authorList>
            <person name="Henning P.M."/>
            <person name="McCubbin A.G."/>
            <person name="Shore J.S."/>
        </authorList>
    </citation>
    <scope>NUCLEOTIDE SEQUENCE</scope>
    <source>
        <strain evidence="6">F60SS</strain>
        <tissue evidence="6">Leaves</tissue>
    </source>
</reference>
<reference evidence="6" key="2">
    <citation type="journal article" date="2023" name="Plants (Basel)">
        <title>Annotation of the Turnera subulata (Passifloraceae) Draft Genome Reveals the S-Locus Evolved after the Divergence of Turneroideae from Passifloroideae in a Stepwise Manner.</title>
        <authorList>
            <person name="Henning P.M."/>
            <person name="Roalson E.H."/>
            <person name="Mir W."/>
            <person name="McCubbin A.G."/>
            <person name="Shore J.S."/>
        </authorList>
    </citation>
    <scope>NUCLEOTIDE SEQUENCE</scope>
    <source>
        <strain evidence="6">F60SS</strain>
    </source>
</reference>